<keyword evidence="4 7" id="KW-0812">Transmembrane</keyword>
<feature type="transmembrane region" description="Helical" evidence="7">
    <location>
        <begin position="163"/>
        <end position="180"/>
    </location>
</feature>
<dbReference type="SUPFAM" id="SSF103473">
    <property type="entry name" value="MFS general substrate transporter"/>
    <property type="match status" value="1"/>
</dbReference>
<gene>
    <name evidence="8" type="ORF">ACFQVC_22910</name>
</gene>
<name>A0ABW2JNP3_9ACTN</name>
<keyword evidence="5 7" id="KW-1133">Transmembrane helix</keyword>
<sequence length="426" mass="44339">MTQPPPDISDRDEDAQPQRLFRNRDFRLFWLSRVLSGAGSAVSYVAMPILVYRETGSPLLVSLVAAGEAMPYVFFGLLAGALADRMNRRRLMVAADILNALCLASIPLAAAFSSLSAAHIVIAAFLSSSLYVFFDAAGYGVVPTVVGKAQIPEANSAIWGAETTVRIVGTAMAGLLVAALRPTGVLALDAATFLASALLIRALTNMPGDSASAAVERPGFLESIREGLRFLWGQPELKAMTVSGCLQSFAGGAFIGQLVIFADRCLGIKESDPRIGLMFTAWSVGGVLGSLALPRLLRRAGAVQIMRVALPASTALGLLTALASDWRLALPTIAAWGTVYLMVIVNTVTYAQTVTPGPLQGRVNTTRRMLSSGVGAPAGAMAAGLVTASFDVRAGLLMAVSAIALSAVFAWTLPSSAAPSPTAGEA</sequence>
<feature type="transmembrane region" description="Helical" evidence="7">
    <location>
        <begin position="239"/>
        <end position="262"/>
    </location>
</feature>
<evidence type="ECO:0000256" key="3">
    <source>
        <dbReference type="ARBA" id="ARBA00022475"/>
    </source>
</evidence>
<feature type="transmembrane region" description="Helical" evidence="7">
    <location>
        <begin position="369"/>
        <end position="388"/>
    </location>
</feature>
<dbReference type="Proteomes" id="UP001596523">
    <property type="component" value="Unassembled WGS sequence"/>
</dbReference>
<feature type="transmembrane region" description="Helical" evidence="7">
    <location>
        <begin position="394"/>
        <end position="413"/>
    </location>
</feature>
<dbReference type="CDD" id="cd06173">
    <property type="entry name" value="MFS_MefA_like"/>
    <property type="match status" value="1"/>
</dbReference>
<evidence type="ECO:0000256" key="5">
    <source>
        <dbReference type="ARBA" id="ARBA00022989"/>
    </source>
</evidence>
<feature type="transmembrane region" description="Helical" evidence="7">
    <location>
        <begin position="186"/>
        <end position="204"/>
    </location>
</feature>
<feature type="transmembrane region" description="Helical" evidence="7">
    <location>
        <begin position="28"/>
        <end position="47"/>
    </location>
</feature>
<organism evidence="8 9">
    <name type="scientific">Streptomyces monticola</name>
    <dbReference type="NCBI Taxonomy" id="2666263"/>
    <lineage>
        <taxon>Bacteria</taxon>
        <taxon>Bacillati</taxon>
        <taxon>Actinomycetota</taxon>
        <taxon>Actinomycetes</taxon>
        <taxon>Kitasatosporales</taxon>
        <taxon>Streptomycetaceae</taxon>
        <taxon>Streptomyces</taxon>
    </lineage>
</organism>
<evidence type="ECO:0000256" key="1">
    <source>
        <dbReference type="ARBA" id="ARBA00004651"/>
    </source>
</evidence>
<comment type="caution">
    <text evidence="8">The sequence shown here is derived from an EMBL/GenBank/DDBJ whole genome shotgun (WGS) entry which is preliminary data.</text>
</comment>
<feature type="transmembrane region" description="Helical" evidence="7">
    <location>
        <begin position="329"/>
        <end position="348"/>
    </location>
</feature>
<evidence type="ECO:0000256" key="7">
    <source>
        <dbReference type="SAM" id="Phobius"/>
    </source>
</evidence>
<feature type="transmembrane region" description="Helical" evidence="7">
    <location>
        <begin position="59"/>
        <end position="79"/>
    </location>
</feature>
<comment type="subcellular location">
    <subcellularLocation>
        <location evidence="1">Cell membrane</location>
        <topology evidence="1">Multi-pass membrane protein</topology>
    </subcellularLocation>
</comment>
<keyword evidence="9" id="KW-1185">Reference proteome</keyword>
<dbReference type="InterPro" id="IPR010290">
    <property type="entry name" value="TM_effector"/>
</dbReference>
<evidence type="ECO:0000313" key="8">
    <source>
        <dbReference type="EMBL" id="MFC7307066.1"/>
    </source>
</evidence>
<keyword evidence="2" id="KW-0813">Transport</keyword>
<dbReference type="RefSeq" id="WP_381833339.1">
    <property type="nucleotide sequence ID" value="NZ_JBHTCF010000010.1"/>
</dbReference>
<dbReference type="EMBL" id="JBHTCF010000010">
    <property type="protein sequence ID" value="MFC7307066.1"/>
    <property type="molecule type" value="Genomic_DNA"/>
</dbReference>
<evidence type="ECO:0000256" key="2">
    <source>
        <dbReference type="ARBA" id="ARBA00022448"/>
    </source>
</evidence>
<dbReference type="InterPro" id="IPR036259">
    <property type="entry name" value="MFS_trans_sf"/>
</dbReference>
<evidence type="ECO:0000313" key="9">
    <source>
        <dbReference type="Proteomes" id="UP001596523"/>
    </source>
</evidence>
<feature type="transmembrane region" description="Helical" evidence="7">
    <location>
        <begin position="91"/>
        <end position="112"/>
    </location>
</feature>
<evidence type="ECO:0000256" key="4">
    <source>
        <dbReference type="ARBA" id="ARBA00022692"/>
    </source>
</evidence>
<dbReference type="PANTHER" id="PTHR23513:SF6">
    <property type="entry name" value="MAJOR FACILITATOR SUPERFAMILY ASSOCIATED DOMAIN-CONTAINING PROTEIN"/>
    <property type="match status" value="1"/>
</dbReference>
<keyword evidence="3" id="KW-1003">Cell membrane</keyword>
<feature type="transmembrane region" description="Helical" evidence="7">
    <location>
        <begin position="118"/>
        <end position="142"/>
    </location>
</feature>
<evidence type="ECO:0000256" key="6">
    <source>
        <dbReference type="ARBA" id="ARBA00023136"/>
    </source>
</evidence>
<dbReference type="Pfam" id="PF05977">
    <property type="entry name" value="MFS_3"/>
    <property type="match status" value="1"/>
</dbReference>
<protein>
    <submittedName>
        <fullName evidence="8">MFS transporter</fullName>
    </submittedName>
</protein>
<dbReference type="Gene3D" id="1.20.1250.20">
    <property type="entry name" value="MFS general substrate transporter like domains"/>
    <property type="match status" value="1"/>
</dbReference>
<accession>A0ABW2JNP3</accession>
<proteinExistence type="predicted"/>
<feature type="transmembrane region" description="Helical" evidence="7">
    <location>
        <begin position="274"/>
        <end position="293"/>
    </location>
</feature>
<keyword evidence="6 7" id="KW-0472">Membrane</keyword>
<dbReference type="PANTHER" id="PTHR23513">
    <property type="entry name" value="INTEGRAL MEMBRANE EFFLUX PROTEIN-RELATED"/>
    <property type="match status" value="1"/>
</dbReference>
<reference evidence="9" key="1">
    <citation type="journal article" date="2019" name="Int. J. Syst. Evol. Microbiol.">
        <title>The Global Catalogue of Microorganisms (GCM) 10K type strain sequencing project: providing services to taxonomists for standard genome sequencing and annotation.</title>
        <authorList>
            <consortium name="The Broad Institute Genomics Platform"/>
            <consortium name="The Broad Institute Genome Sequencing Center for Infectious Disease"/>
            <person name="Wu L."/>
            <person name="Ma J."/>
        </authorList>
    </citation>
    <scope>NUCLEOTIDE SEQUENCE [LARGE SCALE GENOMIC DNA]</scope>
    <source>
        <strain evidence="9">SYNS20</strain>
    </source>
</reference>